<sequence>MDEEFIECAEDFGAAGEVAHGAGKDGATGGAADASAASAAPSPKQYKLNACLLVTSGVVIFVVLLAVLLSGDLFDDLDNSVPTFTIDTGKVINFLDDVGFLGAGMNSSIMGKPGSWRPLLERPANDSLVLLLRGLAPAVLRFAGHETDHFYFVEGEEDGNSSHSGKEEHGGTDEGGLASRGKYMRDYIGRD</sequence>
<accession>A0ACB8CSL1</accession>
<keyword evidence="2" id="KW-1185">Reference proteome</keyword>
<gene>
    <name evidence="1" type="ORF">HPB49_018935</name>
</gene>
<comment type="caution">
    <text evidence="1">The sequence shown here is derived from an EMBL/GenBank/DDBJ whole genome shotgun (WGS) entry which is preliminary data.</text>
</comment>
<dbReference type="EMBL" id="CM023474">
    <property type="protein sequence ID" value="KAH7950041.1"/>
    <property type="molecule type" value="Genomic_DNA"/>
</dbReference>
<evidence type="ECO:0000313" key="2">
    <source>
        <dbReference type="Proteomes" id="UP000821865"/>
    </source>
</evidence>
<organism evidence="1 2">
    <name type="scientific">Dermacentor silvarum</name>
    <name type="common">Tick</name>
    <dbReference type="NCBI Taxonomy" id="543639"/>
    <lineage>
        <taxon>Eukaryota</taxon>
        <taxon>Metazoa</taxon>
        <taxon>Ecdysozoa</taxon>
        <taxon>Arthropoda</taxon>
        <taxon>Chelicerata</taxon>
        <taxon>Arachnida</taxon>
        <taxon>Acari</taxon>
        <taxon>Parasitiformes</taxon>
        <taxon>Ixodida</taxon>
        <taxon>Ixodoidea</taxon>
        <taxon>Ixodidae</taxon>
        <taxon>Rhipicephalinae</taxon>
        <taxon>Dermacentor</taxon>
    </lineage>
</organism>
<reference evidence="1" key="1">
    <citation type="submission" date="2020-05" db="EMBL/GenBank/DDBJ databases">
        <title>Large-scale comparative analyses of tick genomes elucidate their genetic diversity and vector capacities.</title>
        <authorList>
            <person name="Jia N."/>
            <person name="Wang J."/>
            <person name="Shi W."/>
            <person name="Du L."/>
            <person name="Sun Y."/>
            <person name="Zhan W."/>
            <person name="Jiang J."/>
            <person name="Wang Q."/>
            <person name="Zhang B."/>
            <person name="Ji P."/>
            <person name="Sakyi L.B."/>
            <person name="Cui X."/>
            <person name="Yuan T."/>
            <person name="Jiang B."/>
            <person name="Yang W."/>
            <person name="Lam T.T.-Y."/>
            <person name="Chang Q."/>
            <person name="Ding S."/>
            <person name="Wang X."/>
            <person name="Zhu J."/>
            <person name="Ruan X."/>
            <person name="Zhao L."/>
            <person name="Wei J."/>
            <person name="Que T."/>
            <person name="Du C."/>
            <person name="Cheng J."/>
            <person name="Dai P."/>
            <person name="Han X."/>
            <person name="Huang E."/>
            <person name="Gao Y."/>
            <person name="Liu J."/>
            <person name="Shao H."/>
            <person name="Ye R."/>
            <person name="Li L."/>
            <person name="Wei W."/>
            <person name="Wang X."/>
            <person name="Wang C."/>
            <person name="Yang T."/>
            <person name="Huo Q."/>
            <person name="Li W."/>
            <person name="Guo W."/>
            <person name="Chen H."/>
            <person name="Zhou L."/>
            <person name="Ni X."/>
            <person name="Tian J."/>
            <person name="Zhou Y."/>
            <person name="Sheng Y."/>
            <person name="Liu T."/>
            <person name="Pan Y."/>
            <person name="Xia L."/>
            <person name="Li J."/>
            <person name="Zhao F."/>
            <person name="Cao W."/>
        </authorList>
    </citation>
    <scope>NUCLEOTIDE SEQUENCE</scope>
    <source>
        <strain evidence="1">Dsil-2018</strain>
    </source>
</reference>
<name>A0ACB8CSL1_DERSI</name>
<proteinExistence type="predicted"/>
<dbReference type="Proteomes" id="UP000821865">
    <property type="component" value="Chromosome 5"/>
</dbReference>
<protein>
    <submittedName>
        <fullName evidence="1">Uncharacterized protein</fullName>
    </submittedName>
</protein>
<evidence type="ECO:0000313" key="1">
    <source>
        <dbReference type="EMBL" id="KAH7950041.1"/>
    </source>
</evidence>